<feature type="transmembrane region" description="Helical" evidence="5">
    <location>
        <begin position="201"/>
        <end position="220"/>
    </location>
</feature>
<keyword evidence="5" id="KW-0645">Protease</keyword>
<dbReference type="AlphaFoldDB" id="A0A6G1SMW6"/>
<keyword evidence="5" id="KW-0378">Hydrolase</keyword>
<feature type="transmembrane region" description="Helical" evidence="5">
    <location>
        <begin position="122"/>
        <end position="140"/>
    </location>
</feature>
<dbReference type="PRINTS" id="PR01072">
    <property type="entry name" value="PRESENILIN"/>
</dbReference>
<dbReference type="GO" id="GO:0042500">
    <property type="term" value="F:aspartic endopeptidase activity, intramembrane cleaving"/>
    <property type="evidence" value="ECO:0007669"/>
    <property type="project" value="InterPro"/>
</dbReference>
<dbReference type="InterPro" id="IPR006639">
    <property type="entry name" value="Preselin/SPP"/>
</dbReference>
<dbReference type="GO" id="GO:0070765">
    <property type="term" value="C:gamma-secretase complex"/>
    <property type="evidence" value="ECO:0007669"/>
    <property type="project" value="TreeGrafter"/>
</dbReference>
<organism evidence="7">
    <name type="scientific">Aceria tosichella</name>
    <name type="common">wheat curl mite</name>
    <dbReference type="NCBI Taxonomy" id="561515"/>
    <lineage>
        <taxon>Eukaryota</taxon>
        <taxon>Metazoa</taxon>
        <taxon>Ecdysozoa</taxon>
        <taxon>Arthropoda</taxon>
        <taxon>Chelicerata</taxon>
        <taxon>Arachnida</taxon>
        <taxon>Acari</taxon>
        <taxon>Acariformes</taxon>
        <taxon>Trombidiformes</taxon>
        <taxon>Prostigmata</taxon>
        <taxon>Eupodina</taxon>
        <taxon>Eriophyoidea</taxon>
        <taxon>Eriophyidae</taxon>
        <taxon>Eriophyinae</taxon>
        <taxon>Aceriini</taxon>
        <taxon>Aceria</taxon>
    </lineage>
</organism>
<feature type="transmembrane region" description="Helical" evidence="5">
    <location>
        <begin position="90"/>
        <end position="110"/>
    </location>
</feature>
<feature type="compositionally biased region" description="Low complexity" evidence="6">
    <location>
        <begin position="301"/>
        <end position="310"/>
    </location>
</feature>
<evidence type="ECO:0000313" key="7">
    <source>
        <dbReference type="EMBL" id="MDE51719.1"/>
    </source>
</evidence>
<proteinExistence type="inferred from homology"/>
<sequence>MSNHRDLLSSEMEQARSHSDSSSTTSGHLRSGAKNVIGLFIPVSLCMLIVVGTMKALNSYRFSSQTVIWYAQVMFTDQTVDTGTRVWQSFANALIMLVLIMVMTTVLILLYKFRCYRTIHGWLMLSSLMLLFIFAIMYIAEILRVYNIPMDIYTLMIFIWNFGVVGMICIHWKGPLLLQQAYLITMSALLALLFIRSLPDWTTWTVLVIVSIWDLVAVLCPRGPLGIHVEIAQERGDAIFPALVYSSTMMWEVMTNVIVTSTPSITMSDMNPRPSGSGSSSSNRRRTSRERAREGGPGQTSSANRSSANRADMRTPTKRSQQHPVEIHYEGGTQPPEVDIIQPTISGTSSEWANAVVTSLDSQDNRRSRQLGGGAGGSRERNSTRTELQNSSAPIETTVDFLSPK</sequence>
<evidence type="ECO:0000256" key="4">
    <source>
        <dbReference type="ARBA" id="ARBA00023136"/>
    </source>
</evidence>
<comment type="subcellular location">
    <subcellularLocation>
        <location evidence="1">Endomembrane system</location>
        <topology evidence="1">Multi-pass membrane protein</topology>
    </subcellularLocation>
    <subcellularLocation>
        <location evidence="5">Endoplasmic reticulum membrane</location>
        <topology evidence="5">Multi-pass membrane protein</topology>
    </subcellularLocation>
    <subcellularLocation>
        <location evidence="5">Golgi apparatus membrane</location>
        <topology evidence="5">Multi-pass membrane protein</topology>
    </subcellularLocation>
</comment>
<dbReference type="GO" id="GO:0016485">
    <property type="term" value="P:protein processing"/>
    <property type="evidence" value="ECO:0007669"/>
    <property type="project" value="InterPro"/>
</dbReference>
<evidence type="ECO:0000256" key="5">
    <source>
        <dbReference type="RuleBase" id="RU361148"/>
    </source>
</evidence>
<protein>
    <recommendedName>
        <fullName evidence="5">Presenilin</fullName>
        <ecNumber evidence="5">3.4.23.-</ecNumber>
    </recommendedName>
</protein>
<keyword evidence="5" id="KW-0256">Endoplasmic reticulum</keyword>
<comment type="domain">
    <text evidence="5">The PAL motif is required for normal active site conformation.</text>
</comment>
<feature type="region of interest" description="Disordered" evidence="6">
    <location>
        <begin position="356"/>
        <end position="405"/>
    </location>
</feature>
<dbReference type="GO" id="GO:0007219">
    <property type="term" value="P:Notch signaling pathway"/>
    <property type="evidence" value="ECO:0007669"/>
    <property type="project" value="UniProtKB-KW"/>
</dbReference>
<feature type="compositionally biased region" description="Basic and acidic residues" evidence="6">
    <location>
        <begin position="1"/>
        <end position="19"/>
    </location>
</feature>
<feature type="transmembrane region" description="Helical" evidence="5">
    <location>
        <begin position="177"/>
        <end position="195"/>
    </location>
</feature>
<keyword evidence="5" id="KW-0333">Golgi apparatus</keyword>
<evidence type="ECO:0000256" key="6">
    <source>
        <dbReference type="SAM" id="MobiDB-lite"/>
    </source>
</evidence>
<feature type="region of interest" description="Disordered" evidence="6">
    <location>
        <begin position="1"/>
        <end position="29"/>
    </location>
</feature>
<dbReference type="GO" id="GO:0005789">
    <property type="term" value="C:endoplasmic reticulum membrane"/>
    <property type="evidence" value="ECO:0007669"/>
    <property type="project" value="UniProtKB-SubCell"/>
</dbReference>
<evidence type="ECO:0000256" key="1">
    <source>
        <dbReference type="ARBA" id="ARBA00004127"/>
    </source>
</evidence>
<feature type="compositionally biased region" description="Low complexity" evidence="6">
    <location>
        <begin position="271"/>
        <end position="282"/>
    </location>
</feature>
<feature type="compositionally biased region" description="Low complexity" evidence="6">
    <location>
        <begin position="20"/>
        <end position="29"/>
    </location>
</feature>
<keyword evidence="5" id="KW-0914">Notch signaling pathway</keyword>
<dbReference type="EC" id="3.4.23.-" evidence="5"/>
<name>A0A6G1SMW6_9ACAR</name>
<comment type="similarity">
    <text evidence="5">Belongs to the peptidase A22A family.</text>
</comment>
<dbReference type="PANTHER" id="PTHR10202:SF13">
    <property type="entry name" value="PRESENILIN HOMOLOG"/>
    <property type="match status" value="1"/>
</dbReference>
<comment type="subunit">
    <text evidence="5">Homodimer.</text>
</comment>
<dbReference type="PANTHER" id="PTHR10202">
    <property type="entry name" value="PRESENILIN"/>
    <property type="match status" value="1"/>
</dbReference>
<dbReference type="EMBL" id="GGYP01006948">
    <property type="protein sequence ID" value="MDE51719.1"/>
    <property type="molecule type" value="Transcribed_RNA"/>
</dbReference>
<evidence type="ECO:0000256" key="3">
    <source>
        <dbReference type="ARBA" id="ARBA00022989"/>
    </source>
</evidence>
<dbReference type="GO" id="GO:0006509">
    <property type="term" value="P:membrane protein ectodomain proteolysis"/>
    <property type="evidence" value="ECO:0007669"/>
    <property type="project" value="TreeGrafter"/>
</dbReference>
<dbReference type="InterPro" id="IPR001108">
    <property type="entry name" value="Peptidase_A22A"/>
</dbReference>
<reference evidence="7" key="1">
    <citation type="submission" date="2018-10" db="EMBL/GenBank/DDBJ databases">
        <title>Transcriptome assembly of Aceria tosichella (Wheat curl mite) Type 2.</title>
        <authorList>
            <person name="Scully E.D."/>
            <person name="Geib S.M."/>
            <person name="Palmer N.A."/>
            <person name="Gupta A.K."/>
            <person name="Sarath G."/>
            <person name="Tatineni S."/>
        </authorList>
    </citation>
    <scope>NUCLEOTIDE SEQUENCE</scope>
    <source>
        <strain evidence="7">LincolnNE</strain>
    </source>
</reference>
<comment type="function">
    <text evidence="5">Probable subunit of the gamma-secretase complex, an endoprotease complex that catalyzes the intramembrane cleavage of integral membrane proteins such as Notch receptors.</text>
</comment>
<dbReference type="GO" id="GO:0034205">
    <property type="term" value="P:amyloid-beta formation"/>
    <property type="evidence" value="ECO:0007669"/>
    <property type="project" value="TreeGrafter"/>
</dbReference>
<keyword evidence="4 5" id="KW-0472">Membrane</keyword>
<evidence type="ECO:0000256" key="2">
    <source>
        <dbReference type="ARBA" id="ARBA00022692"/>
    </source>
</evidence>
<accession>A0A6G1SMW6</accession>
<keyword evidence="3 5" id="KW-1133">Transmembrane helix</keyword>
<feature type="transmembrane region" description="Helical" evidence="5">
    <location>
        <begin position="36"/>
        <end position="57"/>
    </location>
</feature>
<keyword evidence="2 5" id="KW-0812">Transmembrane</keyword>
<dbReference type="Pfam" id="PF01080">
    <property type="entry name" value="Presenilin"/>
    <property type="match status" value="1"/>
</dbReference>
<feature type="region of interest" description="Disordered" evidence="6">
    <location>
        <begin position="264"/>
        <end position="341"/>
    </location>
</feature>
<dbReference type="GO" id="GO:0000139">
    <property type="term" value="C:Golgi membrane"/>
    <property type="evidence" value="ECO:0007669"/>
    <property type="project" value="UniProtKB-SubCell"/>
</dbReference>
<feature type="transmembrane region" description="Helical" evidence="5">
    <location>
        <begin position="152"/>
        <end position="170"/>
    </location>
</feature>
<feature type="compositionally biased region" description="Polar residues" evidence="6">
    <location>
        <begin position="385"/>
        <end position="395"/>
    </location>
</feature>
<dbReference type="GO" id="GO:0055074">
    <property type="term" value="P:calcium ion homeostasis"/>
    <property type="evidence" value="ECO:0007669"/>
    <property type="project" value="TreeGrafter"/>
</dbReference>
<dbReference type="SMART" id="SM00730">
    <property type="entry name" value="PSN"/>
    <property type="match status" value="1"/>
</dbReference>
<gene>
    <name evidence="7" type="primary">psen2</name>
    <name evidence="7" type="ORF">g.14056</name>
</gene>